<dbReference type="InParanoid" id="A0A7M7T3V0"/>
<reference evidence="2" key="2">
    <citation type="submission" date="2021-01" db="UniProtKB">
        <authorList>
            <consortium name="EnsemblMetazoa"/>
        </authorList>
    </citation>
    <scope>IDENTIFICATION</scope>
</reference>
<proteinExistence type="predicted"/>
<dbReference type="OMA" id="PGVQRQK"/>
<evidence type="ECO:0000313" key="3">
    <source>
        <dbReference type="Proteomes" id="UP000007110"/>
    </source>
</evidence>
<keyword evidence="3" id="KW-1185">Reference proteome</keyword>
<dbReference type="Proteomes" id="UP000007110">
    <property type="component" value="Unassembled WGS sequence"/>
</dbReference>
<dbReference type="AlphaFoldDB" id="A0A7M7T3V0"/>
<evidence type="ECO:0000256" key="1">
    <source>
        <dbReference type="SAM" id="MobiDB-lite"/>
    </source>
</evidence>
<organism evidence="2 3">
    <name type="scientific">Strongylocentrotus purpuratus</name>
    <name type="common">Purple sea urchin</name>
    <dbReference type="NCBI Taxonomy" id="7668"/>
    <lineage>
        <taxon>Eukaryota</taxon>
        <taxon>Metazoa</taxon>
        <taxon>Echinodermata</taxon>
        <taxon>Eleutherozoa</taxon>
        <taxon>Echinozoa</taxon>
        <taxon>Echinoidea</taxon>
        <taxon>Euechinoidea</taxon>
        <taxon>Echinacea</taxon>
        <taxon>Camarodonta</taxon>
        <taxon>Echinidea</taxon>
        <taxon>Strongylocentrotidae</taxon>
        <taxon>Strongylocentrotus</taxon>
    </lineage>
</organism>
<dbReference type="KEGG" id="spu:756089"/>
<dbReference type="RefSeq" id="XP_030851899.1">
    <property type="nucleotide sequence ID" value="XM_030996039.1"/>
</dbReference>
<feature type="compositionally biased region" description="Polar residues" evidence="1">
    <location>
        <begin position="1"/>
        <end position="29"/>
    </location>
</feature>
<accession>A0A7M7T3V0</accession>
<sequence>MGAQQSNYPPGSLNTTTMQGPQGALQSGAHSPLPVDAVPYRGPKLEYHMINITAKMDVQAGFFSGSMVTTNVDAYYPTLVQPYQHGFKMIQFQTIPGVRSQAGWFSQAVPFQAVLTRAIGVPPPHERWNLQIVKSFIELQVFYSFSSWSTNGQMANTTDVMTKIMDMTQKGARLICIEATGMQQQASFSSGLRGHAGTIGIDLLFHVPQHPNPTPYVYHGIHVPISYKIRAGFGQPSYQCMTDLNAQFGSFLNQGWKLVEINLDSSQMQRATGFTTGQISMNSMWFFEKEAAYVNDPTPRWQGTIISYQHKIKAQFGGVAASRHNWDPILVEMGQRGWELTCILETPETRQSGLTTATTTVLLFFQRPIL</sequence>
<protein>
    <submittedName>
        <fullName evidence="2">Uncharacterized protein</fullName>
    </submittedName>
</protein>
<dbReference type="EnsemblMetazoa" id="XM_030996039">
    <property type="protein sequence ID" value="XP_030851899"/>
    <property type="gene ID" value="LOC756089"/>
</dbReference>
<reference evidence="3" key="1">
    <citation type="submission" date="2015-02" db="EMBL/GenBank/DDBJ databases">
        <title>Genome sequencing for Strongylocentrotus purpuratus.</title>
        <authorList>
            <person name="Murali S."/>
            <person name="Liu Y."/>
            <person name="Vee V."/>
            <person name="English A."/>
            <person name="Wang M."/>
            <person name="Skinner E."/>
            <person name="Han Y."/>
            <person name="Muzny D.M."/>
            <person name="Worley K.C."/>
            <person name="Gibbs R.A."/>
        </authorList>
    </citation>
    <scope>NUCLEOTIDE SEQUENCE</scope>
</reference>
<feature type="region of interest" description="Disordered" evidence="1">
    <location>
        <begin position="1"/>
        <end position="31"/>
    </location>
</feature>
<dbReference type="GeneID" id="756089"/>
<name>A0A7M7T3V0_STRPU</name>
<dbReference type="OrthoDB" id="5970923at2759"/>
<evidence type="ECO:0000313" key="2">
    <source>
        <dbReference type="EnsemblMetazoa" id="XP_030851899"/>
    </source>
</evidence>